<dbReference type="PROSITE" id="PS51272">
    <property type="entry name" value="SLH"/>
    <property type="match status" value="2"/>
</dbReference>
<evidence type="ECO:0000256" key="2">
    <source>
        <dbReference type="SAM" id="SignalP"/>
    </source>
</evidence>
<evidence type="ECO:0000256" key="1">
    <source>
        <dbReference type="ARBA" id="ARBA00022729"/>
    </source>
</evidence>
<proteinExistence type="predicted"/>
<dbReference type="RefSeq" id="WP_094017413.1">
    <property type="nucleotide sequence ID" value="NZ_NMQW01000038.1"/>
</dbReference>
<dbReference type="OrthoDB" id="1706086at2"/>
<evidence type="ECO:0000313" key="4">
    <source>
        <dbReference type="EMBL" id="OXM83802.1"/>
    </source>
</evidence>
<feature type="signal peptide" evidence="2">
    <location>
        <begin position="1"/>
        <end position="24"/>
    </location>
</feature>
<accession>A0A229UK86</accession>
<evidence type="ECO:0000259" key="3">
    <source>
        <dbReference type="PROSITE" id="PS51272"/>
    </source>
</evidence>
<dbReference type="InterPro" id="IPR014755">
    <property type="entry name" value="Cu-Rt/internalin_Ig-like"/>
</dbReference>
<evidence type="ECO:0000313" key="5">
    <source>
        <dbReference type="Proteomes" id="UP000215509"/>
    </source>
</evidence>
<comment type="caution">
    <text evidence="4">The sequence shown here is derived from an EMBL/GenBank/DDBJ whole genome shotgun (WGS) entry which is preliminary data.</text>
</comment>
<dbReference type="EMBL" id="NMQW01000038">
    <property type="protein sequence ID" value="OXM83802.1"/>
    <property type="molecule type" value="Genomic_DNA"/>
</dbReference>
<protein>
    <recommendedName>
        <fullName evidence="3">SLH domain-containing protein</fullName>
    </recommendedName>
</protein>
<feature type="domain" description="SLH" evidence="3">
    <location>
        <begin position="29"/>
        <end position="92"/>
    </location>
</feature>
<dbReference type="InterPro" id="IPR001119">
    <property type="entry name" value="SLH_dom"/>
</dbReference>
<reference evidence="4 5" key="1">
    <citation type="submission" date="2017-07" db="EMBL/GenBank/DDBJ databases">
        <title>Genome sequencing and assembly of Paenibacillus rigui.</title>
        <authorList>
            <person name="Mayilraj S."/>
        </authorList>
    </citation>
    <scope>NUCLEOTIDE SEQUENCE [LARGE SCALE GENOMIC DNA]</scope>
    <source>
        <strain evidence="4 5">JCM 16352</strain>
    </source>
</reference>
<dbReference type="AlphaFoldDB" id="A0A229UK86"/>
<dbReference type="Gene3D" id="2.60.40.1220">
    <property type="match status" value="1"/>
</dbReference>
<dbReference type="Proteomes" id="UP000215509">
    <property type="component" value="Unassembled WGS sequence"/>
</dbReference>
<feature type="domain" description="SLH" evidence="3">
    <location>
        <begin position="95"/>
        <end position="158"/>
    </location>
</feature>
<name>A0A229UK86_9BACL</name>
<keyword evidence="5" id="KW-1185">Reference proteome</keyword>
<organism evidence="4 5">
    <name type="scientific">Paenibacillus rigui</name>
    <dbReference type="NCBI Taxonomy" id="554312"/>
    <lineage>
        <taxon>Bacteria</taxon>
        <taxon>Bacillati</taxon>
        <taxon>Bacillota</taxon>
        <taxon>Bacilli</taxon>
        <taxon>Bacillales</taxon>
        <taxon>Paenibacillaceae</taxon>
        <taxon>Paenibacillus</taxon>
    </lineage>
</organism>
<feature type="chain" id="PRO_5012443786" description="SLH domain-containing protein" evidence="2">
    <location>
        <begin position="25"/>
        <end position="548"/>
    </location>
</feature>
<keyword evidence="1 2" id="KW-0732">Signal</keyword>
<gene>
    <name evidence="4" type="ORF">CF651_23950</name>
</gene>
<sequence>MKKSVTLLTSAALAFSLFTSTALADTATSSDYKDLSNVDQAVKAKIDTLLSKGVFEGVSSDSFGIAENMTRAQFAKVAALVFGLKVDMTIQKSGFSDVVAEDPANGWAIPYIEAARHAGLIDGMTETTFAPGDPVTLGQLDTVFLKGLGKQVNTSVSPWYADAVKQAKALGIHPSSKEGAAVATRADLVEGAYSSLPDTSKPEQPGQTEQLSIASVQANGEQAVDVKLNRAIDNSTAKLTLSRNHEEIPTKVAWSSDKNAATLTLTEDDKKLSNGIYTITLSGLEGLPSSTITKIFTIGAAGPSTTSGDYKYAILDSYNLKDVIDSGLTKQASGTSGYASQAEAENPTLSMFAKEVVITVTNKSGEEVAVSGIIQSITSSNPTVVKAAVSSDHKGYILGNKAGSANIDVIYSTIGGSTDHMTIPVQVKSSDLAADLIEARDKGSDQYVSVSNNVYSGQFNAYEAMDMKVTDNFGIEYEQDEIQSYNFALNVFFNVEDIVGDSNSGSVGTVTVDNAGIVHISGNVTDFTLVAKLPNGKSAAADIHVRKN</sequence>
<dbReference type="Pfam" id="PF00395">
    <property type="entry name" value="SLH"/>
    <property type="match status" value="2"/>
</dbReference>